<accession>A0A2S6I0Q9</accession>
<gene>
    <name evidence="2" type="ORF">CLV84_3685</name>
</gene>
<name>A0A2S6I0Q9_9BACT</name>
<keyword evidence="1" id="KW-1133">Transmembrane helix</keyword>
<keyword evidence="1" id="KW-0812">Transmembrane</keyword>
<feature type="transmembrane region" description="Helical" evidence="1">
    <location>
        <begin position="47"/>
        <end position="63"/>
    </location>
</feature>
<feature type="transmembrane region" description="Helical" evidence="1">
    <location>
        <begin position="99"/>
        <end position="117"/>
    </location>
</feature>
<keyword evidence="3" id="KW-1185">Reference proteome</keyword>
<dbReference type="RefSeq" id="WP_104421253.1">
    <property type="nucleotide sequence ID" value="NZ_PTJC01000007.1"/>
</dbReference>
<proteinExistence type="predicted"/>
<reference evidence="2 3" key="1">
    <citation type="submission" date="2018-02" db="EMBL/GenBank/DDBJ databases">
        <title>Genomic Encyclopedia of Archaeal and Bacterial Type Strains, Phase II (KMG-II): from individual species to whole genera.</title>
        <authorList>
            <person name="Goeker M."/>
        </authorList>
    </citation>
    <scope>NUCLEOTIDE SEQUENCE [LARGE SCALE GENOMIC DNA]</scope>
    <source>
        <strain evidence="2 3">DSM 29526</strain>
    </source>
</reference>
<evidence type="ECO:0000313" key="2">
    <source>
        <dbReference type="EMBL" id="PPK84525.1"/>
    </source>
</evidence>
<dbReference type="AlphaFoldDB" id="A0A2S6I0Q9"/>
<evidence type="ECO:0000256" key="1">
    <source>
        <dbReference type="SAM" id="Phobius"/>
    </source>
</evidence>
<organism evidence="2 3">
    <name type="scientific">Neolewinella xylanilytica</name>
    <dbReference type="NCBI Taxonomy" id="1514080"/>
    <lineage>
        <taxon>Bacteria</taxon>
        <taxon>Pseudomonadati</taxon>
        <taxon>Bacteroidota</taxon>
        <taxon>Saprospiria</taxon>
        <taxon>Saprospirales</taxon>
        <taxon>Lewinellaceae</taxon>
        <taxon>Neolewinella</taxon>
    </lineage>
</organism>
<evidence type="ECO:0000313" key="3">
    <source>
        <dbReference type="Proteomes" id="UP000237662"/>
    </source>
</evidence>
<protein>
    <submittedName>
        <fullName evidence="2">Uncharacterized protein</fullName>
    </submittedName>
</protein>
<dbReference type="Proteomes" id="UP000237662">
    <property type="component" value="Unassembled WGS sequence"/>
</dbReference>
<sequence length="185" mass="20844">MKEQTLGGYTPAPKLQFHDLLPWTAPILLWLGIFACLLQGNTYDQRILTGAALLAVATVITFFRSEAGVLLTLPVIMAGIVGLAVFFPIQPTAGLEFGLFNLTFDLLLIFVAVIHFLTNRETFLPVRTEPTPRQKERELRRAVAQYKQQFARLDLPELEHIAEDRRFLPAAVRAARELIESFSHD</sequence>
<dbReference type="OrthoDB" id="9831167at2"/>
<comment type="caution">
    <text evidence="2">The sequence shown here is derived from an EMBL/GenBank/DDBJ whole genome shotgun (WGS) entry which is preliminary data.</text>
</comment>
<feature type="transmembrane region" description="Helical" evidence="1">
    <location>
        <begin position="69"/>
        <end position="87"/>
    </location>
</feature>
<feature type="transmembrane region" description="Helical" evidence="1">
    <location>
        <begin position="20"/>
        <end position="40"/>
    </location>
</feature>
<keyword evidence="1" id="KW-0472">Membrane</keyword>
<dbReference type="EMBL" id="PTJC01000007">
    <property type="protein sequence ID" value="PPK84525.1"/>
    <property type="molecule type" value="Genomic_DNA"/>
</dbReference>